<dbReference type="CDD" id="cd14498">
    <property type="entry name" value="DSP"/>
    <property type="match status" value="1"/>
</dbReference>
<feature type="domain" description="Tyrosine specific protein phosphatases" evidence="6">
    <location>
        <begin position="95"/>
        <end position="153"/>
    </location>
</feature>
<keyword evidence="8" id="KW-1185">Reference proteome</keyword>
<keyword evidence="3" id="KW-0378">Hydrolase</keyword>
<dbReference type="InterPro" id="IPR016130">
    <property type="entry name" value="Tyr_Pase_AS"/>
</dbReference>
<dbReference type="SUPFAM" id="SSF52799">
    <property type="entry name" value="(Phosphotyrosine protein) phosphatases II"/>
    <property type="match status" value="1"/>
</dbReference>
<dbReference type="Gene3D" id="3.90.190.10">
    <property type="entry name" value="Protein tyrosine phosphatase superfamily"/>
    <property type="match status" value="1"/>
</dbReference>
<evidence type="ECO:0000259" key="5">
    <source>
        <dbReference type="PROSITE" id="PS50054"/>
    </source>
</evidence>
<dbReference type="PANTHER" id="PTHR10159">
    <property type="entry name" value="DUAL SPECIFICITY PROTEIN PHOSPHATASE"/>
    <property type="match status" value="1"/>
</dbReference>
<sequence>MIRFDNTPPEVMQAMCTPMHQILPPSPSTAHHSRLGGLYLGSLTAAQDPPLLRSQGVSHIVSVLDAPWAPTSHLEREGFSVYKIEVGDEASVDLRPYLEAVCANIEGVRRTGRSVLVHCQQGVSRSAAIVIAYLIAHQAMSYDTALTLVRRKRACVRPNLGFVRALQEWEGMVRSGGMGAQRPPIDRRFTN</sequence>
<evidence type="ECO:0000313" key="7">
    <source>
        <dbReference type="EMBL" id="CAA7266111.1"/>
    </source>
</evidence>
<name>A0A8S0XUJ5_CYCAE</name>
<dbReference type="AlphaFoldDB" id="A0A8S0XUJ5"/>
<comment type="similarity">
    <text evidence="1">Belongs to the protein-tyrosine phosphatase family. Non-receptor class dual specificity subfamily.</text>
</comment>
<dbReference type="InterPro" id="IPR000387">
    <property type="entry name" value="Tyr_Pase_dom"/>
</dbReference>
<dbReference type="GO" id="GO:0005737">
    <property type="term" value="C:cytoplasm"/>
    <property type="evidence" value="ECO:0007669"/>
    <property type="project" value="TreeGrafter"/>
</dbReference>
<proteinExistence type="inferred from homology"/>
<dbReference type="OrthoDB" id="273181at2759"/>
<dbReference type="PROSITE" id="PS50054">
    <property type="entry name" value="TYR_PHOSPHATASE_DUAL"/>
    <property type="match status" value="1"/>
</dbReference>
<evidence type="ECO:0000256" key="3">
    <source>
        <dbReference type="ARBA" id="ARBA00022801"/>
    </source>
</evidence>
<dbReference type="InterPro" id="IPR000340">
    <property type="entry name" value="Dual-sp_phosphatase_cat-dom"/>
</dbReference>
<reference evidence="7 8" key="1">
    <citation type="submission" date="2020-01" db="EMBL/GenBank/DDBJ databases">
        <authorList>
            <person name="Gupta K D."/>
        </authorList>
    </citation>
    <scope>NUCLEOTIDE SEQUENCE [LARGE SCALE GENOMIC DNA]</scope>
</reference>
<dbReference type="GO" id="GO:0033550">
    <property type="term" value="F:MAP kinase tyrosine phosphatase activity"/>
    <property type="evidence" value="ECO:0007669"/>
    <property type="project" value="TreeGrafter"/>
</dbReference>
<evidence type="ECO:0000256" key="4">
    <source>
        <dbReference type="ARBA" id="ARBA00022912"/>
    </source>
</evidence>
<evidence type="ECO:0000256" key="1">
    <source>
        <dbReference type="ARBA" id="ARBA00008601"/>
    </source>
</evidence>
<gene>
    <name evidence="7" type="ORF">AAE3_LOCUS8312</name>
</gene>
<dbReference type="GO" id="GO:0043409">
    <property type="term" value="P:negative regulation of MAPK cascade"/>
    <property type="evidence" value="ECO:0007669"/>
    <property type="project" value="TreeGrafter"/>
</dbReference>
<evidence type="ECO:0000256" key="2">
    <source>
        <dbReference type="ARBA" id="ARBA00013064"/>
    </source>
</evidence>
<dbReference type="EMBL" id="CACVBS010000052">
    <property type="protein sequence ID" value="CAA7266111.1"/>
    <property type="molecule type" value="Genomic_DNA"/>
</dbReference>
<dbReference type="PROSITE" id="PS50056">
    <property type="entry name" value="TYR_PHOSPHATASE_2"/>
    <property type="match status" value="1"/>
</dbReference>
<dbReference type="EC" id="3.1.3.48" evidence="2"/>
<dbReference type="Proteomes" id="UP000467700">
    <property type="component" value="Unassembled WGS sequence"/>
</dbReference>
<keyword evidence="4" id="KW-0904">Protein phosphatase</keyword>
<evidence type="ECO:0000259" key="6">
    <source>
        <dbReference type="PROSITE" id="PS50056"/>
    </source>
</evidence>
<dbReference type="Pfam" id="PF00782">
    <property type="entry name" value="DSPc"/>
    <property type="match status" value="1"/>
</dbReference>
<organism evidence="7 8">
    <name type="scientific">Cyclocybe aegerita</name>
    <name type="common">Black poplar mushroom</name>
    <name type="synonym">Agrocybe aegerita</name>
    <dbReference type="NCBI Taxonomy" id="1973307"/>
    <lineage>
        <taxon>Eukaryota</taxon>
        <taxon>Fungi</taxon>
        <taxon>Dikarya</taxon>
        <taxon>Basidiomycota</taxon>
        <taxon>Agaricomycotina</taxon>
        <taxon>Agaricomycetes</taxon>
        <taxon>Agaricomycetidae</taxon>
        <taxon>Agaricales</taxon>
        <taxon>Agaricineae</taxon>
        <taxon>Bolbitiaceae</taxon>
        <taxon>Cyclocybe</taxon>
    </lineage>
</organism>
<dbReference type="InterPro" id="IPR020422">
    <property type="entry name" value="TYR_PHOSPHATASE_DUAL_dom"/>
</dbReference>
<dbReference type="SMART" id="SM00195">
    <property type="entry name" value="DSPc"/>
    <property type="match status" value="1"/>
</dbReference>
<comment type="caution">
    <text evidence="7">The sequence shown here is derived from an EMBL/GenBank/DDBJ whole genome shotgun (WGS) entry which is preliminary data.</text>
</comment>
<feature type="domain" description="Tyrosine-protein phosphatase" evidence="5">
    <location>
        <begin position="26"/>
        <end position="175"/>
    </location>
</feature>
<evidence type="ECO:0000313" key="8">
    <source>
        <dbReference type="Proteomes" id="UP000467700"/>
    </source>
</evidence>
<protein>
    <recommendedName>
        <fullName evidence="2">protein-tyrosine-phosphatase</fullName>
        <ecNumber evidence="2">3.1.3.48</ecNumber>
    </recommendedName>
</protein>
<dbReference type="GO" id="GO:0017017">
    <property type="term" value="F:MAP kinase tyrosine/serine/threonine phosphatase activity"/>
    <property type="evidence" value="ECO:0007669"/>
    <property type="project" value="TreeGrafter"/>
</dbReference>
<accession>A0A8S0XUJ5</accession>
<dbReference type="GO" id="GO:0008330">
    <property type="term" value="F:protein tyrosine/threonine phosphatase activity"/>
    <property type="evidence" value="ECO:0007669"/>
    <property type="project" value="TreeGrafter"/>
</dbReference>
<dbReference type="PANTHER" id="PTHR10159:SF532">
    <property type="entry name" value="SPECIFICITY PROTEIN PHOSPHATASE, PUTATIVE-RELATED"/>
    <property type="match status" value="1"/>
</dbReference>
<dbReference type="PROSITE" id="PS00383">
    <property type="entry name" value="TYR_PHOSPHATASE_1"/>
    <property type="match status" value="1"/>
</dbReference>
<dbReference type="InterPro" id="IPR029021">
    <property type="entry name" value="Prot-tyrosine_phosphatase-like"/>
</dbReference>